<evidence type="ECO:0000313" key="2">
    <source>
        <dbReference type="Proteomes" id="UP000037122"/>
    </source>
</evidence>
<accession>A0A0L0NQJ3</accession>
<comment type="caution">
    <text evidence="1">The sequence shown here is derived from an EMBL/GenBank/DDBJ whole genome shotgun (WGS) entry which is preliminary data.</text>
</comment>
<protein>
    <submittedName>
        <fullName evidence="1">Uncharacterized protein</fullName>
    </submittedName>
</protein>
<dbReference type="AlphaFoldDB" id="A0A0L0NQJ3"/>
<name>A0A0L0NQJ3_CANAR</name>
<proteinExistence type="predicted"/>
<dbReference type="VEuPathDB" id="FungiDB:QG37_07162"/>
<evidence type="ECO:0000313" key="1">
    <source>
        <dbReference type="EMBL" id="KND96427.1"/>
    </source>
</evidence>
<organism evidence="1 2">
    <name type="scientific">Candidozyma auris</name>
    <name type="common">Yeast</name>
    <name type="synonym">Candida auris</name>
    <dbReference type="NCBI Taxonomy" id="498019"/>
    <lineage>
        <taxon>Eukaryota</taxon>
        <taxon>Fungi</taxon>
        <taxon>Dikarya</taxon>
        <taxon>Ascomycota</taxon>
        <taxon>Saccharomycotina</taxon>
        <taxon>Pichiomycetes</taxon>
        <taxon>Metschnikowiaceae</taxon>
        <taxon>Candidozyma</taxon>
    </lineage>
</organism>
<dbReference type="EMBL" id="LGST01000055">
    <property type="protein sequence ID" value="KND96427.1"/>
    <property type="molecule type" value="Genomic_DNA"/>
</dbReference>
<sequence>MPRNASATTQTRIKKVAVFSSGVVSVALDKNIALNEEHSCESVAFHVRSFILKRFLHFLKESNEKKVGRQPHAVGTLLVAVGISERRNTMVNA</sequence>
<gene>
    <name evidence="1" type="ORF">QG37_07162</name>
</gene>
<reference evidence="2" key="1">
    <citation type="journal article" date="2015" name="BMC Genomics">
        <title>Draft genome of a commonly misdiagnosed multidrug resistant pathogen Candida auris.</title>
        <authorList>
            <person name="Chatterjee S."/>
            <person name="Alampalli S.V."/>
            <person name="Nageshan R.K."/>
            <person name="Chettiar S.T."/>
            <person name="Joshi S."/>
            <person name="Tatu U.S."/>
        </authorList>
    </citation>
    <scope>NUCLEOTIDE SEQUENCE [LARGE SCALE GENOMIC DNA]</scope>
    <source>
        <strain evidence="2">6684</strain>
    </source>
</reference>
<dbReference type="Proteomes" id="UP000037122">
    <property type="component" value="Unassembled WGS sequence"/>
</dbReference>